<dbReference type="PROSITE" id="PS51564">
    <property type="entry name" value="SAM_ICMT"/>
    <property type="match status" value="1"/>
</dbReference>
<evidence type="ECO:0000256" key="13">
    <source>
        <dbReference type="RuleBase" id="RU362022"/>
    </source>
</evidence>
<evidence type="ECO:0000256" key="8">
    <source>
        <dbReference type="ARBA" id="ARBA00022692"/>
    </source>
</evidence>
<comment type="catalytic activity">
    <reaction evidence="1 13">
        <text>[protein]-C-terminal S-[(2E,6E)-farnesyl]-L-cysteine + S-adenosyl-L-methionine = [protein]-C-terminal S-[(2E,6E)-farnesyl]-L-cysteine methyl ester + S-adenosyl-L-homocysteine</text>
        <dbReference type="Rhea" id="RHEA:21672"/>
        <dbReference type="Rhea" id="RHEA-COMP:12125"/>
        <dbReference type="Rhea" id="RHEA-COMP:12126"/>
        <dbReference type="ChEBI" id="CHEBI:57856"/>
        <dbReference type="ChEBI" id="CHEBI:59789"/>
        <dbReference type="ChEBI" id="CHEBI:90510"/>
        <dbReference type="ChEBI" id="CHEBI:90511"/>
        <dbReference type="EC" id="2.1.1.100"/>
    </reaction>
</comment>
<evidence type="ECO:0000256" key="12">
    <source>
        <dbReference type="ARBA" id="ARBA00023656"/>
    </source>
</evidence>
<comment type="subcellular location">
    <subcellularLocation>
        <location evidence="13">Endoplasmic reticulum membrane</location>
        <topology evidence="13">Multi-pass membrane protein</topology>
    </subcellularLocation>
    <subcellularLocation>
        <location evidence="2">Membrane</location>
        <topology evidence="2">Multi-pass membrane protein</topology>
    </subcellularLocation>
</comment>
<dbReference type="Pfam" id="PF04140">
    <property type="entry name" value="ICMT"/>
    <property type="match status" value="1"/>
</dbReference>
<name>A0A7J7K812_BUGNE</name>
<dbReference type="GO" id="GO:0005789">
    <property type="term" value="C:endoplasmic reticulum membrane"/>
    <property type="evidence" value="ECO:0007669"/>
    <property type="project" value="UniProtKB-SubCell"/>
</dbReference>
<sequence length="306" mass="34860">MSLLIPNWTLSARCFGIGISSFVLRRTSDVFYTLGLLPGIYFDTVLSSLLVQFVALVAIKVCILPSRFDVAWRAFFLGSCLNLGLTLAVYTLEYQNIGMYCVALSIFHWSEYMMQSTFNPLTTTVESYMLYHSNAYVVAFLAALVEYAVEYYIWPSSKLPNLISNIGISMVIFGECLRKSAMWTAKSNFNHYVQFEKDEEHELVTHGVYALFRHPSYVGWFWWSIGTQLILFNPVCVVLYAIASWKFFNDRIYSEEMTLLKFFGTKYAEYQGRVGIGIPFISGFIVPIINSETTAADETSGSKKDE</sequence>
<gene>
    <name evidence="14" type="ORF">EB796_007326</name>
</gene>
<evidence type="ECO:0000256" key="6">
    <source>
        <dbReference type="ARBA" id="ARBA00022679"/>
    </source>
</evidence>
<evidence type="ECO:0000256" key="3">
    <source>
        <dbReference type="ARBA" id="ARBA00009140"/>
    </source>
</evidence>
<keyword evidence="10 13" id="KW-0472">Membrane</keyword>
<keyword evidence="7 13" id="KW-0949">S-adenosyl-L-methionine</keyword>
<evidence type="ECO:0000256" key="11">
    <source>
        <dbReference type="ARBA" id="ARBA00023572"/>
    </source>
</evidence>
<dbReference type="PANTHER" id="PTHR12714:SF9">
    <property type="entry name" value="PROTEIN-S-ISOPRENYLCYSTEINE O-METHYLTRANSFERASE"/>
    <property type="match status" value="1"/>
</dbReference>
<protein>
    <recommendedName>
        <fullName evidence="12 13">Protein-S-isoprenylcysteine O-methyltransferase</fullName>
        <ecNumber evidence="4 13">2.1.1.100</ecNumber>
    </recommendedName>
</protein>
<feature type="transmembrane region" description="Helical" evidence="13">
    <location>
        <begin position="135"/>
        <end position="154"/>
    </location>
</feature>
<feature type="transmembrane region" description="Helical" evidence="13">
    <location>
        <begin position="220"/>
        <end position="243"/>
    </location>
</feature>
<dbReference type="GO" id="GO:0004671">
    <property type="term" value="F:protein C-terminal S-isoprenylcysteine carboxyl O-methyltransferase activity"/>
    <property type="evidence" value="ECO:0007669"/>
    <property type="project" value="UniProtKB-EC"/>
</dbReference>
<dbReference type="GO" id="GO:0032259">
    <property type="term" value="P:methylation"/>
    <property type="evidence" value="ECO:0007669"/>
    <property type="project" value="UniProtKB-KW"/>
</dbReference>
<keyword evidence="5 13" id="KW-0489">Methyltransferase</keyword>
<dbReference type="Gene3D" id="1.20.120.1630">
    <property type="match status" value="1"/>
</dbReference>
<dbReference type="InterPro" id="IPR025770">
    <property type="entry name" value="PPMT_MeTrfase"/>
</dbReference>
<dbReference type="Proteomes" id="UP000593567">
    <property type="component" value="Unassembled WGS sequence"/>
</dbReference>
<keyword evidence="9 13" id="KW-1133">Transmembrane helix</keyword>
<evidence type="ECO:0000256" key="9">
    <source>
        <dbReference type="ARBA" id="ARBA00022989"/>
    </source>
</evidence>
<dbReference type="EC" id="2.1.1.100" evidence="4 13"/>
<reference evidence="14" key="1">
    <citation type="submission" date="2020-06" db="EMBL/GenBank/DDBJ databases">
        <title>Draft genome of Bugula neritina, a colonial animal packing powerful symbionts and potential medicines.</title>
        <authorList>
            <person name="Rayko M."/>
        </authorList>
    </citation>
    <scope>NUCLEOTIDE SEQUENCE [LARGE SCALE GENOMIC DNA]</scope>
    <source>
        <strain evidence="14">Kwan_BN1</strain>
    </source>
</reference>
<evidence type="ECO:0000256" key="10">
    <source>
        <dbReference type="ARBA" id="ARBA00023136"/>
    </source>
</evidence>
<evidence type="ECO:0000256" key="7">
    <source>
        <dbReference type="ARBA" id="ARBA00022691"/>
    </source>
</evidence>
<keyword evidence="6" id="KW-0808">Transferase</keyword>
<evidence type="ECO:0000256" key="1">
    <source>
        <dbReference type="ARBA" id="ARBA00001450"/>
    </source>
</evidence>
<dbReference type="AlphaFoldDB" id="A0A7J7K812"/>
<dbReference type="EMBL" id="VXIV02001094">
    <property type="protein sequence ID" value="KAF6034363.1"/>
    <property type="molecule type" value="Genomic_DNA"/>
</dbReference>
<keyword evidence="15" id="KW-1185">Reference proteome</keyword>
<feature type="transmembrane region" description="Helical" evidence="13">
    <location>
        <begin position="70"/>
        <end position="91"/>
    </location>
</feature>
<evidence type="ECO:0000313" key="15">
    <source>
        <dbReference type="Proteomes" id="UP000593567"/>
    </source>
</evidence>
<proteinExistence type="inferred from homology"/>
<keyword evidence="13" id="KW-0256">Endoplasmic reticulum</keyword>
<accession>A0A7J7K812</accession>
<comment type="function">
    <text evidence="11">Catalyzes the post-translational methylation of isoprenylated C-terminal cysteine residues.</text>
</comment>
<comment type="caution">
    <text evidence="14">The sequence shown here is derived from an EMBL/GenBank/DDBJ whole genome shotgun (WGS) entry which is preliminary data.</text>
</comment>
<keyword evidence="8 13" id="KW-0812">Transmembrane</keyword>
<evidence type="ECO:0000313" key="14">
    <source>
        <dbReference type="EMBL" id="KAF6034363.1"/>
    </source>
</evidence>
<evidence type="ECO:0000256" key="5">
    <source>
        <dbReference type="ARBA" id="ARBA00022603"/>
    </source>
</evidence>
<dbReference type="InterPro" id="IPR007269">
    <property type="entry name" value="ICMT_MeTrfase"/>
</dbReference>
<evidence type="ECO:0000256" key="4">
    <source>
        <dbReference type="ARBA" id="ARBA00012151"/>
    </source>
</evidence>
<feature type="transmembrane region" description="Helical" evidence="13">
    <location>
        <begin position="40"/>
        <end position="63"/>
    </location>
</feature>
<organism evidence="14 15">
    <name type="scientific">Bugula neritina</name>
    <name type="common">Brown bryozoan</name>
    <name type="synonym">Sertularia neritina</name>
    <dbReference type="NCBI Taxonomy" id="10212"/>
    <lineage>
        <taxon>Eukaryota</taxon>
        <taxon>Metazoa</taxon>
        <taxon>Spiralia</taxon>
        <taxon>Lophotrochozoa</taxon>
        <taxon>Bryozoa</taxon>
        <taxon>Gymnolaemata</taxon>
        <taxon>Cheilostomatida</taxon>
        <taxon>Flustrina</taxon>
        <taxon>Buguloidea</taxon>
        <taxon>Bugulidae</taxon>
        <taxon>Bugula</taxon>
    </lineage>
</organism>
<comment type="similarity">
    <text evidence="3 13">Belongs to the class VI-like SAM-binding methyltransferase superfamily. Isoprenylcysteine carboxyl methyltransferase family.</text>
</comment>
<dbReference type="PANTHER" id="PTHR12714">
    <property type="entry name" value="PROTEIN-S ISOPRENYLCYSTEINE O-METHYLTRANSFERASE"/>
    <property type="match status" value="1"/>
</dbReference>
<dbReference type="OrthoDB" id="422086at2759"/>
<evidence type="ECO:0000256" key="2">
    <source>
        <dbReference type="ARBA" id="ARBA00004141"/>
    </source>
</evidence>